<gene>
    <name evidence="2" type="primary">lptD</name>
    <name evidence="4" type="ORF">ISQ63_01425</name>
</gene>
<evidence type="ECO:0000256" key="2">
    <source>
        <dbReference type="HAMAP-Rule" id="MF_01411"/>
    </source>
</evidence>
<dbReference type="Pfam" id="PF04453">
    <property type="entry name" value="LptD"/>
    <property type="match status" value="1"/>
</dbReference>
<evidence type="ECO:0000256" key="1">
    <source>
        <dbReference type="ARBA" id="ARBA00023237"/>
    </source>
</evidence>
<reference evidence="4" key="1">
    <citation type="submission" date="2020-10" db="EMBL/GenBank/DDBJ databases">
        <title>Microbiome of the Black Sea water column analyzed by genome centric metagenomics.</title>
        <authorList>
            <person name="Cabello-Yeves P.J."/>
            <person name="Callieri C."/>
            <person name="Picazo A."/>
            <person name="Mehrshad M."/>
            <person name="Haro-Moreno J.M."/>
            <person name="Roda-Garcia J."/>
            <person name="Dzembekova N."/>
            <person name="Slabakova V."/>
            <person name="Slabakova N."/>
            <person name="Moncheva S."/>
            <person name="Rodriguez-Valera F."/>
        </authorList>
    </citation>
    <scope>NUCLEOTIDE SEQUENCE</scope>
    <source>
        <strain evidence="4">BS307-5m-G49</strain>
    </source>
</reference>
<feature type="domain" description="LptD C-terminal" evidence="3">
    <location>
        <begin position="242"/>
        <end position="402"/>
    </location>
</feature>
<dbReference type="InterPro" id="IPR050218">
    <property type="entry name" value="LptD"/>
</dbReference>
<comment type="similarity">
    <text evidence="2">Belongs to the LptD family.</text>
</comment>
<accession>A0A937I6Y7</accession>
<evidence type="ECO:0000259" key="3">
    <source>
        <dbReference type="Pfam" id="PF04453"/>
    </source>
</evidence>
<organism evidence="4 5">
    <name type="scientific">SAR86 cluster bacterium</name>
    <dbReference type="NCBI Taxonomy" id="2030880"/>
    <lineage>
        <taxon>Bacteria</taxon>
        <taxon>Pseudomonadati</taxon>
        <taxon>Pseudomonadota</taxon>
        <taxon>Gammaproteobacteria</taxon>
        <taxon>SAR86 cluster</taxon>
    </lineage>
</organism>
<dbReference type="GO" id="GO:1990351">
    <property type="term" value="C:transporter complex"/>
    <property type="evidence" value="ECO:0007669"/>
    <property type="project" value="TreeGrafter"/>
</dbReference>
<keyword evidence="1 2" id="KW-0998">Cell outer membrane</keyword>
<dbReference type="AlphaFoldDB" id="A0A937I6Y7"/>
<dbReference type="Proteomes" id="UP000744438">
    <property type="component" value="Unassembled WGS sequence"/>
</dbReference>
<dbReference type="PANTHER" id="PTHR30189:SF1">
    <property type="entry name" value="LPS-ASSEMBLY PROTEIN LPTD"/>
    <property type="match status" value="1"/>
</dbReference>
<dbReference type="GO" id="GO:0009279">
    <property type="term" value="C:cell outer membrane"/>
    <property type="evidence" value="ECO:0007669"/>
    <property type="project" value="UniProtKB-SubCell"/>
</dbReference>
<dbReference type="HAMAP" id="MF_01411">
    <property type="entry name" value="LPS_assembly_LptD"/>
    <property type="match status" value="1"/>
</dbReference>
<comment type="subunit">
    <text evidence="2">Component of the lipopolysaccharide transport and assembly complex. Interacts with LptE and LptA.</text>
</comment>
<evidence type="ECO:0000313" key="4">
    <source>
        <dbReference type="EMBL" id="MBL6811526.1"/>
    </source>
</evidence>
<dbReference type="GO" id="GO:0015920">
    <property type="term" value="P:lipopolysaccharide transport"/>
    <property type="evidence" value="ECO:0007669"/>
    <property type="project" value="InterPro"/>
</dbReference>
<keyword evidence="2" id="KW-0732">Signal</keyword>
<dbReference type="InterPro" id="IPR007543">
    <property type="entry name" value="LptD_C"/>
</dbReference>
<comment type="function">
    <text evidence="2">Together with LptE, is involved in the assembly of lipopolysaccharide (LPS) at the surface of the outer membrane.</text>
</comment>
<dbReference type="InterPro" id="IPR020889">
    <property type="entry name" value="LipoPS_assembly_LptD"/>
</dbReference>
<protein>
    <recommendedName>
        <fullName evidence="2">LPS-assembly protein LptD</fullName>
    </recommendedName>
</protein>
<proteinExistence type="inferred from homology"/>
<comment type="subcellular location">
    <subcellularLocation>
        <location evidence="2">Cell outer membrane</location>
    </subcellularLocation>
</comment>
<dbReference type="EMBL" id="JADHQC010000004">
    <property type="protein sequence ID" value="MBL6811526.1"/>
    <property type="molecule type" value="Genomic_DNA"/>
</dbReference>
<dbReference type="PANTHER" id="PTHR30189">
    <property type="entry name" value="LPS-ASSEMBLY PROTEIN"/>
    <property type="match status" value="1"/>
</dbReference>
<comment type="caution">
    <text evidence="4">The sequence shown here is derived from an EMBL/GenBank/DDBJ whole genome shotgun (WGS) entry which is preliminary data.</text>
</comment>
<comment type="caution">
    <text evidence="2">Lacks conserved residue(s) required for the propagation of feature annotation.</text>
</comment>
<name>A0A937I6Y7_9GAMM</name>
<sequence length="685" mass="79755">MVFLDKIFKFLFFSAFYFSSIFASNIEFEAEKTSFDTKRKLLLLEGNVSLKIENLQFKASRVSLDNKNKVFSGEKISFSTLDDFLYGQTKFVSISETETIMKDVEFSSCPCEDKIWWVESEELKFLTNNNTLSAKKSKLKVQGRTLAYLNNANFPISAKRKSGILLPEISINERSGLDLKIPVYLNLKENLDLTVEPRLMTQRGYGLTNQLRYLGKSYEGYFNSSFLKDDESSFKILETDDVRWSYNLFHKQRFRDSIFFDLDVSSSGDPFYLSDLGSFLSGLSRTYILPQKINLDFFGENLKIKTDLNSFRLTNPLAKNQFQRLPGLNLDYYVNKDRLNFNLFLDFALFKKGGAFRNDDKQNLLRISIRPKISHAFVKNNYFLKTSLAFNYSHKNFDNLNSSKFLPILSLEQSLKFFKKNKNSKFFIEPFLNLVISDQKKIVNQLKVDSGLKLSSINEAQTFGDMFLSYQKDINVGANFSLLETNKNKLNIKLAKLYSIGTKSLIHENLKIDFPDPFSLEIDYRTNKKIHFVSKIFIDNESNFSSYKNTLRLDSNDYRLSLRHNLIKNIQIFNLAKNVFNRKEINSLEFTSAFNFSKNWSAGFKVIHDIEYEKSISNVFSIDYENDGLILGIAYMKNLELDWVSILENDSFKDYHKDRIRIFFELKGLGSIGRPKENYLKRRSL</sequence>
<dbReference type="GO" id="GO:0043165">
    <property type="term" value="P:Gram-negative-bacterium-type cell outer membrane assembly"/>
    <property type="evidence" value="ECO:0007669"/>
    <property type="project" value="UniProtKB-UniRule"/>
</dbReference>
<evidence type="ECO:0000313" key="5">
    <source>
        <dbReference type="Proteomes" id="UP000744438"/>
    </source>
</evidence>
<keyword evidence="2" id="KW-0472">Membrane</keyword>